<dbReference type="GO" id="GO:0140359">
    <property type="term" value="F:ABC-type transporter activity"/>
    <property type="evidence" value="ECO:0007669"/>
    <property type="project" value="InterPro"/>
</dbReference>
<evidence type="ECO:0000256" key="1">
    <source>
        <dbReference type="ARBA" id="ARBA00004141"/>
    </source>
</evidence>
<dbReference type="Proteomes" id="UP001056756">
    <property type="component" value="Chromosome"/>
</dbReference>
<name>A0A9J6ZKP8_9BACL</name>
<feature type="transmembrane region" description="Helical" evidence="5">
    <location>
        <begin position="275"/>
        <end position="301"/>
    </location>
</feature>
<feature type="transmembrane region" description="Helical" evidence="5">
    <location>
        <begin position="350"/>
        <end position="371"/>
    </location>
</feature>
<reference evidence="7" key="1">
    <citation type="submission" date="2022-05" db="EMBL/GenBank/DDBJ databases">
        <title>Novel bacterial taxa in a minimal lignocellulolytic consortium and its capacity to transform plastics disclosed by genome-resolved metagenomics.</title>
        <authorList>
            <person name="Rodriguez C.A.D."/>
            <person name="Diaz-Garcia L."/>
            <person name="Herrera K."/>
            <person name="Tarazona N.A."/>
            <person name="Sproer C."/>
            <person name="Overmann J."/>
            <person name="Jimenez D.J."/>
        </authorList>
    </citation>
    <scope>NUCLEOTIDE SEQUENCE</scope>
    <source>
        <strain evidence="7">MAG5</strain>
    </source>
</reference>
<evidence type="ECO:0000256" key="5">
    <source>
        <dbReference type="SAM" id="Phobius"/>
    </source>
</evidence>
<dbReference type="InterPro" id="IPR013525">
    <property type="entry name" value="ABC2_TM"/>
</dbReference>
<evidence type="ECO:0000259" key="6">
    <source>
        <dbReference type="Pfam" id="PF12698"/>
    </source>
</evidence>
<organism evidence="7 8">
    <name type="scientific">Candidatus Pristimantibacillus lignocellulolyticus</name>
    <dbReference type="NCBI Taxonomy" id="2994561"/>
    <lineage>
        <taxon>Bacteria</taxon>
        <taxon>Bacillati</taxon>
        <taxon>Bacillota</taxon>
        <taxon>Bacilli</taxon>
        <taxon>Bacillales</taxon>
        <taxon>Paenibacillaceae</taxon>
        <taxon>Candidatus Pristimantibacillus</taxon>
    </lineage>
</organism>
<dbReference type="Pfam" id="PF12698">
    <property type="entry name" value="ABC2_membrane_3"/>
    <property type="match status" value="1"/>
</dbReference>
<keyword evidence="3 5" id="KW-1133">Transmembrane helix</keyword>
<dbReference type="EMBL" id="CP097899">
    <property type="protein sequence ID" value="URN96265.1"/>
    <property type="molecule type" value="Genomic_DNA"/>
</dbReference>
<dbReference type="Gene3D" id="3.40.1710.10">
    <property type="entry name" value="abc type-2 transporter like domain"/>
    <property type="match status" value="1"/>
</dbReference>
<dbReference type="PANTHER" id="PTHR43077:SF5">
    <property type="entry name" value="PHAGE INFECTION PROTEIN"/>
    <property type="match status" value="1"/>
</dbReference>
<feature type="domain" description="ABC-2 type transporter transmembrane" evidence="6">
    <location>
        <begin position="16"/>
        <end position="366"/>
    </location>
</feature>
<dbReference type="KEGG" id="plig:NAG76_08645"/>
<dbReference type="InterPro" id="IPR051328">
    <property type="entry name" value="T7SS_ABC-Transporter"/>
</dbReference>
<comment type="subcellular location">
    <subcellularLocation>
        <location evidence="1">Membrane</location>
        <topology evidence="1">Multi-pass membrane protein</topology>
    </subcellularLocation>
</comment>
<feature type="transmembrane region" description="Helical" evidence="5">
    <location>
        <begin position="193"/>
        <end position="217"/>
    </location>
</feature>
<protein>
    <submittedName>
        <fullName evidence="7">ABC transporter permease</fullName>
    </submittedName>
</protein>
<dbReference type="PANTHER" id="PTHR43077">
    <property type="entry name" value="TRANSPORT PERMEASE YVFS-RELATED"/>
    <property type="match status" value="1"/>
</dbReference>
<dbReference type="GO" id="GO:0016020">
    <property type="term" value="C:membrane"/>
    <property type="evidence" value="ECO:0007669"/>
    <property type="project" value="UniProtKB-SubCell"/>
</dbReference>
<feature type="transmembrane region" description="Helical" evidence="5">
    <location>
        <begin position="12"/>
        <end position="34"/>
    </location>
</feature>
<evidence type="ECO:0000313" key="8">
    <source>
        <dbReference type="Proteomes" id="UP001056756"/>
    </source>
</evidence>
<accession>A0A9J6ZKP8</accession>
<sequence>MKFTQFLKTKGAIGSIFMGIFYAVAMLGIFLPGYTAIPVNIDQLPIAIINDDKGEYGEMIADQLQTNLPFQEINTSITNDQAIKQLEKNDLALVVHIPDTFSEDMQNGEVSSSIDFTVNEAGATVVSSTMTSVVNEINNQLSSQFSQQTAQGILMNFNVPEAQAAEMAEMIESSYVGNLVSINEIPDGMHNNMLPMFLTMAGYVGAMIAALQLVAAFKESRGKASRKKLFLYVQLTALIIAVLSSLAAMGIAYLVNQPSGELFFSMFGQQILNYIVAFNFTAMFVFLIGEGGMILNIPVLLMQTLANGATISRDMMYAPYEWMSYISPMYYSVQAYYANLFGSNSASPYIWGMVAVGLGAMLINALIITFVHKSVPRVNEITAKETKNDPKNVKNSTEVMA</sequence>
<dbReference type="AlphaFoldDB" id="A0A9J6ZKP8"/>
<evidence type="ECO:0000256" key="2">
    <source>
        <dbReference type="ARBA" id="ARBA00022692"/>
    </source>
</evidence>
<evidence type="ECO:0000313" key="7">
    <source>
        <dbReference type="EMBL" id="URN96265.1"/>
    </source>
</evidence>
<evidence type="ECO:0000256" key="4">
    <source>
        <dbReference type="ARBA" id="ARBA00023136"/>
    </source>
</evidence>
<keyword evidence="4 5" id="KW-0472">Membrane</keyword>
<feature type="transmembrane region" description="Helical" evidence="5">
    <location>
        <begin position="229"/>
        <end position="255"/>
    </location>
</feature>
<keyword evidence="2 5" id="KW-0812">Transmembrane</keyword>
<proteinExistence type="predicted"/>
<gene>
    <name evidence="7" type="ORF">NAG76_08645</name>
</gene>
<evidence type="ECO:0000256" key="3">
    <source>
        <dbReference type="ARBA" id="ARBA00022989"/>
    </source>
</evidence>